<evidence type="ECO:0000313" key="2">
    <source>
        <dbReference type="Proteomes" id="UP001596053"/>
    </source>
</evidence>
<accession>A0ABW0ISY4</accession>
<dbReference type="RefSeq" id="WP_377798370.1">
    <property type="nucleotide sequence ID" value="NZ_JBHSLW010000013.1"/>
</dbReference>
<reference evidence="2" key="1">
    <citation type="journal article" date="2019" name="Int. J. Syst. Evol. Microbiol.">
        <title>The Global Catalogue of Microorganisms (GCM) 10K type strain sequencing project: providing services to taxonomists for standard genome sequencing and annotation.</title>
        <authorList>
            <consortium name="The Broad Institute Genomics Platform"/>
            <consortium name="The Broad Institute Genome Sequencing Center for Infectious Disease"/>
            <person name="Wu L."/>
            <person name="Ma J."/>
        </authorList>
    </citation>
    <scope>NUCLEOTIDE SEQUENCE [LARGE SCALE GENOMIC DNA]</scope>
    <source>
        <strain evidence="2">NCAIM B.01391</strain>
    </source>
</reference>
<gene>
    <name evidence="1" type="ORF">ACFPOB_11370</name>
</gene>
<dbReference type="EMBL" id="JBHSLW010000013">
    <property type="protein sequence ID" value="MFC5420158.1"/>
    <property type="molecule type" value="Genomic_DNA"/>
</dbReference>
<keyword evidence="2" id="KW-1185">Reference proteome</keyword>
<dbReference type="Proteomes" id="UP001596053">
    <property type="component" value="Unassembled WGS sequence"/>
</dbReference>
<protein>
    <submittedName>
        <fullName evidence="1">Uncharacterized protein</fullName>
    </submittedName>
</protein>
<sequence>MSKPGDRLADARRAANAAQADVAAASRDRLAELLRQPAHARLEALNDPALEPAEREQLRRSLAPLLAEKKRSAPKPKAPLTGRDFSALLNWKVAAILIVGAGASVAAARSGGQRAIMTRSTEVRAILSNGSVGWLPLARGQAVVVTGRDQREATIRVWQAREGYARAQVPLELLAAPTR</sequence>
<proteinExistence type="predicted"/>
<organism evidence="1 2">
    <name type="scientific">Bosea eneae</name>
    <dbReference type="NCBI Taxonomy" id="151454"/>
    <lineage>
        <taxon>Bacteria</taxon>
        <taxon>Pseudomonadati</taxon>
        <taxon>Pseudomonadota</taxon>
        <taxon>Alphaproteobacteria</taxon>
        <taxon>Hyphomicrobiales</taxon>
        <taxon>Boseaceae</taxon>
        <taxon>Bosea</taxon>
    </lineage>
</organism>
<comment type="caution">
    <text evidence="1">The sequence shown here is derived from an EMBL/GenBank/DDBJ whole genome shotgun (WGS) entry which is preliminary data.</text>
</comment>
<name>A0ABW0ISY4_9HYPH</name>
<evidence type="ECO:0000313" key="1">
    <source>
        <dbReference type="EMBL" id="MFC5420158.1"/>
    </source>
</evidence>